<dbReference type="EMBL" id="CM044704">
    <property type="protein sequence ID" value="KAI5668904.1"/>
    <property type="molecule type" value="Genomic_DNA"/>
</dbReference>
<sequence>MEGTPAVLVQQLPNAVSTIPASDGGLVGMGNFVTGQDRRRQQNLIPHQIQQDPVLQANGGRTHTVADLSRSRILKPLSKRFKPSIPNPREAIFVGLFSEVGRISKSVAMTKGVKPAQGVRNNTPAISVSLEGRSNSPYPVDVVHRLHHNVTNQNQAGVVQVEPKAPNPG</sequence>
<name>A0ACC0B8D6_CATRO</name>
<evidence type="ECO:0000313" key="2">
    <source>
        <dbReference type="Proteomes" id="UP001060085"/>
    </source>
</evidence>
<gene>
    <name evidence="1" type="ORF">M9H77_18757</name>
</gene>
<protein>
    <submittedName>
        <fullName evidence="1">Uncharacterized protein</fullName>
    </submittedName>
</protein>
<organism evidence="1 2">
    <name type="scientific">Catharanthus roseus</name>
    <name type="common">Madagascar periwinkle</name>
    <name type="synonym">Vinca rosea</name>
    <dbReference type="NCBI Taxonomy" id="4058"/>
    <lineage>
        <taxon>Eukaryota</taxon>
        <taxon>Viridiplantae</taxon>
        <taxon>Streptophyta</taxon>
        <taxon>Embryophyta</taxon>
        <taxon>Tracheophyta</taxon>
        <taxon>Spermatophyta</taxon>
        <taxon>Magnoliopsida</taxon>
        <taxon>eudicotyledons</taxon>
        <taxon>Gunneridae</taxon>
        <taxon>Pentapetalae</taxon>
        <taxon>asterids</taxon>
        <taxon>lamiids</taxon>
        <taxon>Gentianales</taxon>
        <taxon>Apocynaceae</taxon>
        <taxon>Rauvolfioideae</taxon>
        <taxon>Vinceae</taxon>
        <taxon>Catharanthinae</taxon>
        <taxon>Catharanthus</taxon>
    </lineage>
</organism>
<accession>A0ACC0B8D6</accession>
<reference evidence="2" key="1">
    <citation type="journal article" date="2023" name="Nat. Plants">
        <title>Single-cell RNA sequencing provides a high-resolution roadmap for understanding the multicellular compartmentation of specialized metabolism.</title>
        <authorList>
            <person name="Sun S."/>
            <person name="Shen X."/>
            <person name="Li Y."/>
            <person name="Li Y."/>
            <person name="Wang S."/>
            <person name="Li R."/>
            <person name="Zhang H."/>
            <person name="Shen G."/>
            <person name="Guo B."/>
            <person name="Wei J."/>
            <person name="Xu J."/>
            <person name="St-Pierre B."/>
            <person name="Chen S."/>
            <person name="Sun C."/>
        </authorList>
    </citation>
    <scope>NUCLEOTIDE SEQUENCE [LARGE SCALE GENOMIC DNA]</scope>
</reference>
<dbReference type="Proteomes" id="UP001060085">
    <property type="component" value="Linkage Group LG04"/>
</dbReference>
<keyword evidence="2" id="KW-1185">Reference proteome</keyword>
<comment type="caution">
    <text evidence="1">The sequence shown here is derived from an EMBL/GenBank/DDBJ whole genome shotgun (WGS) entry which is preliminary data.</text>
</comment>
<proteinExistence type="predicted"/>
<evidence type="ECO:0000313" key="1">
    <source>
        <dbReference type="EMBL" id="KAI5668904.1"/>
    </source>
</evidence>